<reference evidence="3 4" key="1">
    <citation type="submission" date="2020-08" db="EMBL/GenBank/DDBJ databases">
        <title>Genomic Encyclopedia of Type Strains, Phase IV (KMG-IV): sequencing the most valuable type-strain genomes for metagenomic binning, comparative biology and taxonomic classification.</title>
        <authorList>
            <person name="Goeker M."/>
        </authorList>
    </citation>
    <scope>NUCLEOTIDE SEQUENCE [LARGE SCALE GENOMIC DNA]</scope>
    <source>
        <strain evidence="3 4">DSM 103377</strain>
    </source>
</reference>
<organism evidence="3 4">
    <name type="scientific">Rubricella aquisinus</name>
    <dbReference type="NCBI Taxonomy" id="2028108"/>
    <lineage>
        <taxon>Bacteria</taxon>
        <taxon>Pseudomonadati</taxon>
        <taxon>Pseudomonadota</taxon>
        <taxon>Alphaproteobacteria</taxon>
        <taxon>Rhodobacterales</taxon>
        <taxon>Paracoccaceae</taxon>
        <taxon>Rubricella</taxon>
    </lineage>
</organism>
<keyword evidence="1" id="KW-0732">Signal</keyword>
<evidence type="ECO:0000313" key="4">
    <source>
        <dbReference type="Proteomes" id="UP000553766"/>
    </source>
</evidence>
<dbReference type="InterPro" id="IPR025711">
    <property type="entry name" value="PepSY"/>
</dbReference>
<evidence type="ECO:0000256" key="1">
    <source>
        <dbReference type="SAM" id="SignalP"/>
    </source>
</evidence>
<protein>
    <recommendedName>
        <fullName evidence="2">PepSY domain-containing protein</fullName>
    </recommendedName>
</protein>
<comment type="caution">
    <text evidence="3">The sequence shown here is derived from an EMBL/GenBank/DDBJ whole genome shotgun (WGS) entry which is preliminary data.</text>
</comment>
<name>A0A840X0U6_9RHOB</name>
<accession>A0A840X0U6</accession>
<feature type="domain" description="PepSY" evidence="2">
    <location>
        <begin position="9"/>
        <end position="79"/>
    </location>
</feature>
<dbReference type="RefSeq" id="WP_184010197.1">
    <property type="nucleotide sequence ID" value="NZ_JACIJS010000004.1"/>
</dbReference>
<dbReference type="AlphaFoldDB" id="A0A840X0U6"/>
<feature type="signal peptide" evidence="1">
    <location>
        <begin position="1"/>
        <end position="21"/>
    </location>
</feature>
<gene>
    <name evidence="3" type="ORF">FHS89_001527</name>
</gene>
<feature type="chain" id="PRO_5032620436" description="PepSY domain-containing protein" evidence="1">
    <location>
        <begin position="22"/>
        <end position="89"/>
    </location>
</feature>
<dbReference type="Proteomes" id="UP000553766">
    <property type="component" value="Unassembled WGS sequence"/>
</dbReference>
<evidence type="ECO:0000313" key="3">
    <source>
        <dbReference type="EMBL" id="MBB5515515.1"/>
    </source>
</evidence>
<dbReference type="EMBL" id="JACIJS010000004">
    <property type="protein sequence ID" value="MBB5515515.1"/>
    <property type="molecule type" value="Genomic_DNA"/>
</dbReference>
<evidence type="ECO:0000259" key="2">
    <source>
        <dbReference type="Pfam" id="PF13670"/>
    </source>
</evidence>
<keyword evidence="4" id="KW-1185">Reference proteome</keyword>
<sequence length="89" mass="9251">MIKLNPIALTAGLLAPALAVAQIGVGDPAGTTEAQVRATLLDLGYTIIEMEIEGDEIEAEARLDGVLYEIEVSTARGIVTGIALEEDDA</sequence>
<dbReference type="Pfam" id="PF13670">
    <property type="entry name" value="PepSY_2"/>
    <property type="match status" value="1"/>
</dbReference>
<proteinExistence type="predicted"/>